<organism evidence="9">
    <name type="scientific">Spongospora subterranea</name>
    <dbReference type="NCBI Taxonomy" id="70186"/>
    <lineage>
        <taxon>Eukaryota</taxon>
        <taxon>Sar</taxon>
        <taxon>Rhizaria</taxon>
        <taxon>Endomyxa</taxon>
        <taxon>Phytomyxea</taxon>
        <taxon>Plasmodiophorida</taxon>
        <taxon>Plasmodiophoridae</taxon>
        <taxon>Spongospora</taxon>
    </lineage>
</organism>
<sequence>MARKTYSHTQDILHLLGCSSAIYLCFLSFAIVQERLYRTSHGPDNERYTFTVFLVFCQCFCNALVAGILKVVFARTNSSNLSSSVPIKDYLMISSAYIGAMLSSNMALRFVNYPTQVLGKSCKMIPVMLMGVFINKKRYRKREYIQVLLISLGISIFMGFQGSSDKRDAVQRIEGVALLLISLFLDGFTGPLQERVISNHRPSVHGMMFGTNVYAIPICLGIMIFQGTFGEALSFVQKYPMVLRDIGEFCIFSALGQNVIFLTMFRFDSLILTTITTTRKFFTIMFSVLWFGNAINAMQWVGVTGVFAGLGLNIYSKYQAKKGRKEA</sequence>
<evidence type="ECO:0000256" key="1">
    <source>
        <dbReference type="ARBA" id="ARBA00004477"/>
    </source>
</evidence>
<dbReference type="SUPFAM" id="SSF103481">
    <property type="entry name" value="Multidrug resistance efflux transporter EmrE"/>
    <property type="match status" value="1"/>
</dbReference>
<keyword evidence="3" id="KW-0813">Transport</keyword>
<keyword evidence="6 8" id="KW-1133">Transmembrane helix</keyword>
<evidence type="ECO:0000256" key="4">
    <source>
        <dbReference type="ARBA" id="ARBA00022692"/>
    </source>
</evidence>
<feature type="transmembrane region" description="Helical" evidence="8">
    <location>
        <begin position="246"/>
        <end position="265"/>
    </location>
</feature>
<feature type="transmembrane region" description="Helical" evidence="8">
    <location>
        <begin position="175"/>
        <end position="192"/>
    </location>
</feature>
<dbReference type="Pfam" id="PF08449">
    <property type="entry name" value="UAA"/>
    <property type="match status" value="1"/>
</dbReference>
<feature type="transmembrane region" description="Helical" evidence="8">
    <location>
        <begin position="270"/>
        <end position="291"/>
    </location>
</feature>
<evidence type="ECO:0000256" key="6">
    <source>
        <dbReference type="ARBA" id="ARBA00022989"/>
    </source>
</evidence>
<comment type="subcellular location">
    <subcellularLocation>
        <location evidence="1">Endoplasmic reticulum membrane</location>
        <topology evidence="1">Multi-pass membrane protein</topology>
    </subcellularLocation>
</comment>
<reference evidence="9" key="1">
    <citation type="submission" date="2015-04" db="EMBL/GenBank/DDBJ databases">
        <title>The genome sequence of the plant pathogenic Rhizarian Plasmodiophora brassicae reveals insights in its biotrophic life cycle and the origin of chitin synthesis.</title>
        <authorList>
            <person name="Schwelm A."/>
            <person name="Fogelqvist J."/>
            <person name="Knaust A."/>
            <person name="Julke S."/>
            <person name="Lilja T."/>
            <person name="Dhandapani V."/>
            <person name="Bonilla-Rosso G."/>
            <person name="Karlsson M."/>
            <person name="Shevchenko A."/>
            <person name="Choi S.R."/>
            <person name="Kim H.G."/>
            <person name="Park J.Y."/>
            <person name="Lim Y.P."/>
            <person name="Ludwig-Muller J."/>
            <person name="Dixelius C."/>
        </authorList>
    </citation>
    <scope>NUCLEOTIDE SEQUENCE</scope>
    <source>
        <tissue evidence="9">Potato root galls</tissue>
    </source>
</reference>
<feature type="transmembrane region" description="Helical" evidence="8">
    <location>
        <begin position="204"/>
        <end position="226"/>
    </location>
</feature>
<accession>A0A0H5RKN7</accession>
<proteinExistence type="inferred from homology"/>
<dbReference type="InterPro" id="IPR037185">
    <property type="entry name" value="EmrE-like"/>
</dbReference>
<dbReference type="GO" id="GO:0005789">
    <property type="term" value="C:endoplasmic reticulum membrane"/>
    <property type="evidence" value="ECO:0007669"/>
    <property type="project" value="UniProtKB-SubCell"/>
</dbReference>
<evidence type="ECO:0000256" key="2">
    <source>
        <dbReference type="ARBA" id="ARBA00010694"/>
    </source>
</evidence>
<feature type="transmembrane region" description="Helical" evidence="8">
    <location>
        <begin position="147"/>
        <end position="163"/>
    </location>
</feature>
<evidence type="ECO:0000256" key="3">
    <source>
        <dbReference type="ARBA" id="ARBA00022448"/>
    </source>
</evidence>
<keyword evidence="5" id="KW-0256">Endoplasmic reticulum</keyword>
<dbReference type="GO" id="GO:0005460">
    <property type="term" value="F:UDP-glucose transmembrane transporter activity"/>
    <property type="evidence" value="ECO:0007669"/>
    <property type="project" value="TreeGrafter"/>
</dbReference>
<dbReference type="GO" id="GO:0005459">
    <property type="term" value="F:UDP-galactose transmembrane transporter activity"/>
    <property type="evidence" value="ECO:0007669"/>
    <property type="project" value="TreeGrafter"/>
</dbReference>
<evidence type="ECO:0000313" key="9">
    <source>
        <dbReference type="EMBL" id="CRZ09279.1"/>
    </source>
</evidence>
<dbReference type="EMBL" id="HACM01008837">
    <property type="protein sequence ID" value="CRZ09279.1"/>
    <property type="molecule type" value="Transcribed_RNA"/>
</dbReference>
<protein>
    <recommendedName>
        <fullName evidence="10">Sugar phosphate transporter domain-containing protein</fullName>
    </recommendedName>
</protein>
<evidence type="ECO:0000256" key="8">
    <source>
        <dbReference type="SAM" id="Phobius"/>
    </source>
</evidence>
<keyword evidence="4 8" id="KW-0812">Transmembrane</keyword>
<feature type="transmembrane region" description="Helical" evidence="8">
    <location>
        <begin position="297"/>
        <end position="315"/>
    </location>
</feature>
<evidence type="ECO:0000256" key="7">
    <source>
        <dbReference type="ARBA" id="ARBA00023136"/>
    </source>
</evidence>
<name>A0A0H5RKN7_9EUKA</name>
<dbReference type="PANTHER" id="PTHR10778">
    <property type="entry name" value="SOLUTE CARRIER FAMILY 35 MEMBER B"/>
    <property type="match status" value="1"/>
</dbReference>
<evidence type="ECO:0000256" key="5">
    <source>
        <dbReference type="ARBA" id="ARBA00022824"/>
    </source>
</evidence>
<feature type="transmembrane region" description="Helical" evidence="8">
    <location>
        <begin position="48"/>
        <end position="69"/>
    </location>
</feature>
<keyword evidence="7 8" id="KW-0472">Membrane</keyword>
<dbReference type="GO" id="GO:0000139">
    <property type="term" value="C:Golgi membrane"/>
    <property type="evidence" value="ECO:0007669"/>
    <property type="project" value="TreeGrafter"/>
</dbReference>
<comment type="similarity">
    <text evidence="2">Belongs to the nucleotide-sugar transporter family. SLC35B subfamily.</text>
</comment>
<dbReference type="PANTHER" id="PTHR10778:SF10">
    <property type="entry name" value="SOLUTE CARRIER FAMILY 35 MEMBER B1"/>
    <property type="match status" value="1"/>
</dbReference>
<dbReference type="AlphaFoldDB" id="A0A0H5RKN7"/>
<evidence type="ECO:0008006" key="10">
    <source>
        <dbReference type="Google" id="ProtNLM"/>
    </source>
</evidence>
<dbReference type="InterPro" id="IPR013657">
    <property type="entry name" value="SCL35B1-4/HUT1"/>
</dbReference>
<feature type="transmembrane region" description="Helical" evidence="8">
    <location>
        <begin position="12"/>
        <end position="32"/>
    </location>
</feature>